<name>A0A1Y6CN81_9BACT</name>
<dbReference type="InterPro" id="IPR001867">
    <property type="entry name" value="OmpR/PhoB-type_DNA-bd"/>
</dbReference>
<dbReference type="Proteomes" id="UP000192907">
    <property type="component" value="Unassembled WGS sequence"/>
</dbReference>
<dbReference type="GO" id="GO:0000976">
    <property type="term" value="F:transcription cis-regulatory region binding"/>
    <property type="evidence" value="ECO:0007669"/>
    <property type="project" value="TreeGrafter"/>
</dbReference>
<evidence type="ECO:0000256" key="3">
    <source>
        <dbReference type="ARBA" id="ARBA00023015"/>
    </source>
</evidence>
<evidence type="ECO:0000256" key="6">
    <source>
        <dbReference type="PROSITE-ProRule" id="PRU00169"/>
    </source>
</evidence>
<accession>A0A1Y6CN81</accession>
<sequence>MKRLLVVEDDPDIRELLRYNLTREGFEVLQANNGAEGLKMATSEAVDLIILDLMLPQLSGIEVCKKLRELPNTKSVPVIMLTAKGEETDIVFGLGVGADDYMVKPFSVKELVARVYTRLRTIKAEEREEADVIRQGAVEVDRARFQVKVDGGQIPMTLAEFRLFNALISRPGIVLSRDRLLDAVTGGDGVLIDRNIDVHVRSIRKKLGESRDLIQTVRGLGYKFKEL</sequence>
<keyword evidence="11" id="KW-1185">Reference proteome</keyword>
<keyword evidence="2" id="KW-0902">Two-component regulatory system</keyword>
<dbReference type="FunFam" id="3.40.50.2300:FF:000001">
    <property type="entry name" value="DNA-binding response regulator PhoB"/>
    <property type="match status" value="1"/>
</dbReference>
<keyword evidence="4 7" id="KW-0238">DNA-binding</keyword>
<evidence type="ECO:0000313" key="11">
    <source>
        <dbReference type="Proteomes" id="UP000192907"/>
    </source>
</evidence>
<dbReference type="PROSITE" id="PS50110">
    <property type="entry name" value="RESPONSE_REGULATORY"/>
    <property type="match status" value="1"/>
</dbReference>
<keyword evidence="3" id="KW-0805">Transcription regulation</keyword>
<dbReference type="SUPFAM" id="SSF52172">
    <property type="entry name" value="CheY-like"/>
    <property type="match status" value="1"/>
</dbReference>
<dbReference type="STRING" id="1513793.SAMN06296036_13335"/>
<keyword evidence="5" id="KW-0804">Transcription</keyword>
<feature type="domain" description="Response regulatory" evidence="8">
    <location>
        <begin position="3"/>
        <end position="119"/>
    </location>
</feature>
<dbReference type="SMART" id="SM00862">
    <property type="entry name" value="Trans_reg_C"/>
    <property type="match status" value="1"/>
</dbReference>
<evidence type="ECO:0000256" key="1">
    <source>
        <dbReference type="ARBA" id="ARBA00022553"/>
    </source>
</evidence>
<dbReference type="InterPro" id="IPR016032">
    <property type="entry name" value="Sig_transdc_resp-reg_C-effctor"/>
</dbReference>
<protein>
    <submittedName>
        <fullName evidence="10">Two-component system, OmpR family, phosphate regulon response regulator PhoB/two-component system, OmpR family, alkaline phosphatase synthesis response regulator PhoP</fullName>
    </submittedName>
</protein>
<dbReference type="GO" id="GO:0000156">
    <property type="term" value="F:phosphorelay response regulator activity"/>
    <property type="evidence" value="ECO:0007669"/>
    <property type="project" value="TreeGrafter"/>
</dbReference>
<feature type="domain" description="OmpR/PhoB-type" evidence="9">
    <location>
        <begin position="130"/>
        <end position="226"/>
    </location>
</feature>
<dbReference type="InterPro" id="IPR001789">
    <property type="entry name" value="Sig_transdc_resp-reg_receiver"/>
</dbReference>
<dbReference type="OrthoDB" id="9802426at2"/>
<organism evidence="10 11">
    <name type="scientific">Pseudobacteriovorax antillogorgiicola</name>
    <dbReference type="NCBI Taxonomy" id="1513793"/>
    <lineage>
        <taxon>Bacteria</taxon>
        <taxon>Pseudomonadati</taxon>
        <taxon>Bdellovibrionota</taxon>
        <taxon>Oligoflexia</taxon>
        <taxon>Oligoflexales</taxon>
        <taxon>Pseudobacteriovoracaceae</taxon>
        <taxon>Pseudobacteriovorax</taxon>
    </lineage>
</organism>
<dbReference type="Gene3D" id="1.10.10.10">
    <property type="entry name" value="Winged helix-like DNA-binding domain superfamily/Winged helix DNA-binding domain"/>
    <property type="match status" value="1"/>
</dbReference>
<evidence type="ECO:0000256" key="4">
    <source>
        <dbReference type="ARBA" id="ARBA00023125"/>
    </source>
</evidence>
<proteinExistence type="predicted"/>
<dbReference type="PANTHER" id="PTHR48111:SF4">
    <property type="entry name" value="DNA-BINDING DUAL TRANSCRIPTIONAL REGULATOR OMPR"/>
    <property type="match status" value="1"/>
</dbReference>
<reference evidence="11" key="1">
    <citation type="submission" date="2017-04" db="EMBL/GenBank/DDBJ databases">
        <authorList>
            <person name="Varghese N."/>
            <person name="Submissions S."/>
        </authorList>
    </citation>
    <scope>NUCLEOTIDE SEQUENCE [LARGE SCALE GENOMIC DNA]</scope>
    <source>
        <strain evidence="11">RKEM611</strain>
    </source>
</reference>
<dbReference type="RefSeq" id="WP_132325508.1">
    <property type="nucleotide sequence ID" value="NZ_FWZT01000033.1"/>
</dbReference>
<dbReference type="SMART" id="SM00448">
    <property type="entry name" value="REC"/>
    <property type="match status" value="1"/>
</dbReference>
<evidence type="ECO:0000256" key="2">
    <source>
        <dbReference type="ARBA" id="ARBA00023012"/>
    </source>
</evidence>
<keyword evidence="1 6" id="KW-0597">Phosphoprotein</keyword>
<evidence type="ECO:0000259" key="9">
    <source>
        <dbReference type="PROSITE" id="PS51755"/>
    </source>
</evidence>
<evidence type="ECO:0000256" key="7">
    <source>
        <dbReference type="PROSITE-ProRule" id="PRU01091"/>
    </source>
</evidence>
<dbReference type="SUPFAM" id="SSF46894">
    <property type="entry name" value="C-terminal effector domain of the bipartite response regulators"/>
    <property type="match status" value="1"/>
</dbReference>
<dbReference type="GO" id="GO:0006355">
    <property type="term" value="P:regulation of DNA-templated transcription"/>
    <property type="evidence" value="ECO:0007669"/>
    <property type="project" value="InterPro"/>
</dbReference>
<dbReference type="EMBL" id="FWZT01000033">
    <property type="protein sequence ID" value="SMF79161.1"/>
    <property type="molecule type" value="Genomic_DNA"/>
</dbReference>
<evidence type="ECO:0000313" key="10">
    <source>
        <dbReference type="EMBL" id="SMF79161.1"/>
    </source>
</evidence>
<dbReference type="InterPro" id="IPR036388">
    <property type="entry name" value="WH-like_DNA-bd_sf"/>
</dbReference>
<dbReference type="GO" id="GO:0032993">
    <property type="term" value="C:protein-DNA complex"/>
    <property type="evidence" value="ECO:0007669"/>
    <property type="project" value="TreeGrafter"/>
</dbReference>
<dbReference type="CDD" id="cd00383">
    <property type="entry name" value="trans_reg_C"/>
    <property type="match status" value="1"/>
</dbReference>
<dbReference type="PANTHER" id="PTHR48111">
    <property type="entry name" value="REGULATOR OF RPOS"/>
    <property type="match status" value="1"/>
</dbReference>
<dbReference type="InterPro" id="IPR011006">
    <property type="entry name" value="CheY-like_superfamily"/>
</dbReference>
<dbReference type="Pfam" id="PF00486">
    <property type="entry name" value="Trans_reg_C"/>
    <property type="match status" value="1"/>
</dbReference>
<dbReference type="Gene3D" id="3.40.50.2300">
    <property type="match status" value="1"/>
</dbReference>
<evidence type="ECO:0000256" key="5">
    <source>
        <dbReference type="ARBA" id="ARBA00023163"/>
    </source>
</evidence>
<gene>
    <name evidence="10" type="ORF">SAMN06296036_13335</name>
</gene>
<dbReference type="InterPro" id="IPR039420">
    <property type="entry name" value="WalR-like"/>
</dbReference>
<feature type="DNA-binding region" description="OmpR/PhoB-type" evidence="7">
    <location>
        <begin position="130"/>
        <end position="226"/>
    </location>
</feature>
<feature type="modified residue" description="4-aspartylphosphate" evidence="6">
    <location>
        <position position="52"/>
    </location>
</feature>
<dbReference type="Pfam" id="PF00072">
    <property type="entry name" value="Response_reg"/>
    <property type="match status" value="1"/>
</dbReference>
<evidence type="ECO:0000259" key="8">
    <source>
        <dbReference type="PROSITE" id="PS50110"/>
    </source>
</evidence>
<dbReference type="GO" id="GO:0005829">
    <property type="term" value="C:cytosol"/>
    <property type="evidence" value="ECO:0007669"/>
    <property type="project" value="TreeGrafter"/>
</dbReference>
<dbReference type="AlphaFoldDB" id="A0A1Y6CN81"/>
<dbReference type="PROSITE" id="PS51755">
    <property type="entry name" value="OMPR_PHOB"/>
    <property type="match status" value="1"/>
</dbReference>